<evidence type="ECO:0000313" key="3">
    <source>
        <dbReference type="EMBL" id="CAL0307879.1"/>
    </source>
</evidence>
<reference evidence="3 4" key="1">
    <citation type="submission" date="2024-03" db="EMBL/GenBank/DDBJ databases">
        <authorList>
            <person name="Martinez-Hernandez J."/>
        </authorList>
    </citation>
    <scope>NUCLEOTIDE SEQUENCE [LARGE SCALE GENOMIC DNA]</scope>
</reference>
<keyword evidence="4" id="KW-1185">Reference proteome</keyword>
<feature type="chain" id="PRO_5043718507" evidence="2">
    <location>
        <begin position="25"/>
        <end position="97"/>
    </location>
</feature>
<proteinExistence type="predicted"/>
<evidence type="ECO:0000256" key="1">
    <source>
        <dbReference type="SAM" id="MobiDB-lite"/>
    </source>
</evidence>
<dbReference type="EMBL" id="CAXHTB010000006">
    <property type="protein sequence ID" value="CAL0307879.1"/>
    <property type="molecule type" value="Genomic_DNA"/>
</dbReference>
<name>A0AAV1WEW6_LUPLU</name>
<sequence length="97" mass="10563">MMIGSWRHQCLLLALLAFVVLSEGSRLPKAYWEQMMPKKLPSPPSSPSRGTNSVSTSSSATLKTDNLPSSDGKIMAKTTTQYGADLKKTLQTSQISF</sequence>
<feature type="signal peptide" evidence="2">
    <location>
        <begin position="1"/>
        <end position="24"/>
    </location>
</feature>
<organism evidence="3 4">
    <name type="scientific">Lupinus luteus</name>
    <name type="common">European yellow lupine</name>
    <dbReference type="NCBI Taxonomy" id="3873"/>
    <lineage>
        <taxon>Eukaryota</taxon>
        <taxon>Viridiplantae</taxon>
        <taxon>Streptophyta</taxon>
        <taxon>Embryophyta</taxon>
        <taxon>Tracheophyta</taxon>
        <taxon>Spermatophyta</taxon>
        <taxon>Magnoliopsida</taxon>
        <taxon>eudicotyledons</taxon>
        <taxon>Gunneridae</taxon>
        <taxon>Pentapetalae</taxon>
        <taxon>rosids</taxon>
        <taxon>fabids</taxon>
        <taxon>Fabales</taxon>
        <taxon>Fabaceae</taxon>
        <taxon>Papilionoideae</taxon>
        <taxon>50 kb inversion clade</taxon>
        <taxon>genistoids sensu lato</taxon>
        <taxon>core genistoids</taxon>
        <taxon>Genisteae</taxon>
        <taxon>Lupinus</taxon>
    </lineage>
</organism>
<keyword evidence="2" id="KW-0732">Signal</keyword>
<dbReference type="Proteomes" id="UP001497480">
    <property type="component" value="Unassembled WGS sequence"/>
</dbReference>
<feature type="region of interest" description="Disordered" evidence="1">
    <location>
        <begin position="36"/>
        <end position="74"/>
    </location>
</feature>
<comment type="caution">
    <text evidence="3">The sequence shown here is derived from an EMBL/GenBank/DDBJ whole genome shotgun (WGS) entry which is preliminary data.</text>
</comment>
<dbReference type="AlphaFoldDB" id="A0AAV1WEW6"/>
<evidence type="ECO:0000256" key="2">
    <source>
        <dbReference type="SAM" id="SignalP"/>
    </source>
</evidence>
<gene>
    <name evidence="3" type="ORF">LLUT_LOCUS8939</name>
</gene>
<protein>
    <submittedName>
        <fullName evidence="3">Uncharacterized protein</fullName>
    </submittedName>
</protein>
<evidence type="ECO:0000313" key="4">
    <source>
        <dbReference type="Proteomes" id="UP001497480"/>
    </source>
</evidence>
<feature type="compositionally biased region" description="Low complexity" evidence="1">
    <location>
        <begin position="47"/>
        <end position="64"/>
    </location>
</feature>
<accession>A0AAV1WEW6</accession>